<proteinExistence type="predicted"/>
<dbReference type="InterPro" id="IPR011757">
    <property type="entry name" value="Lytic_transglycosylase_MltB"/>
</dbReference>
<keyword evidence="1" id="KW-0732">Signal</keyword>
<keyword evidence="4" id="KW-1185">Reference proteome</keyword>
<feature type="signal peptide" evidence="1">
    <location>
        <begin position="1"/>
        <end position="21"/>
    </location>
</feature>
<dbReference type="InterPro" id="IPR031304">
    <property type="entry name" value="SLT_2"/>
</dbReference>
<dbReference type="NCBIfam" id="TIGR02282">
    <property type="entry name" value="MltB"/>
    <property type="match status" value="1"/>
</dbReference>
<dbReference type="PANTHER" id="PTHR30163">
    <property type="entry name" value="MEMBRANE-BOUND LYTIC MUREIN TRANSGLYCOSYLASE B"/>
    <property type="match status" value="1"/>
</dbReference>
<dbReference type="Pfam" id="PF13406">
    <property type="entry name" value="SLT_2"/>
    <property type="match status" value="1"/>
</dbReference>
<dbReference type="InterPro" id="IPR023346">
    <property type="entry name" value="Lysozyme-like_dom_sf"/>
</dbReference>
<dbReference type="SUPFAM" id="SSF53955">
    <property type="entry name" value="Lysozyme-like"/>
    <property type="match status" value="1"/>
</dbReference>
<evidence type="ECO:0000313" key="3">
    <source>
        <dbReference type="EMBL" id="QYR53348.1"/>
    </source>
</evidence>
<dbReference type="Gene3D" id="1.10.530.10">
    <property type="match status" value="1"/>
</dbReference>
<dbReference type="EMBL" id="CP080544">
    <property type="protein sequence ID" value="QYR53348.1"/>
    <property type="molecule type" value="Genomic_DNA"/>
</dbReference>
<evidence type="ECO:0000259" key="2">
    <source>
        <dbReference type="Pfam" id="PF13406"/>
    </source>
</evidence>
<evidence type="ECO:0000313" key="4">
    <source>
        <dbReference type="Proteomes" id="UP000824755"/>
    </source>
</evidence>
<organism evidence="3 4">
    <name type="scientific">Lysobacter soyae</name>
    <dbReference type="NCBI Taxonomy" id="2764185"/>
    <lineage>
        <taxon>Bacteria</taxon>
        <taxon>Pseudomonadati</taxon>
        <taxon>Pseudomonadota</taxon>
        <taxon>Gammaproteobacteria</taxon>
        <taxon>Lysobacterales</taxon>
        <taxon>Lysobacteraceae</taxon>
        <taxon>Lysobacter</taxon>
    </lineage>
</organism>
<reference evidence="3 4" key="1">
    <citation type="submission" date="2021-08" db="EMBL/GenBank/DDBJ databases">
        <title>Lysobacter sp. strain CJ11 Genome sequencing and assembly.</title>
        <authorList>
            <person name="Kim I."/>
        </authorList>
    </citation>
    <scope>NUCLEOTIDE SEQUENCE [LARGE SCALE GENOMIC DNA]</scope>
    <source>
        <strain evidence="3 4">CJ11</strain>
    </source>
</reference>
<dbReference type="PROSITE" id="PS51257">
    <property type="entry name" value="PROKAR_LIPOPROTEIN"/>
    <property type="match status" value="1"/>
</dbReference>
<dbReference type="PANTHER" id="PTHR30163:SF9">
    <property type="entry name" value="MEMBRANE-BOUND LYTIC MUREIN TRANSGLYCOSYLASE B"/>
    <property type="match status" value="1"/>
</dbReference>
<protein>
    <submittedName>
        <fullName evidence="3">Lytic murein transglycosylase B</fullName>
    </submittedName>
</protein>
<name>A0ABX8WR98_9GAMM</name>
<dbReference type="Proteomes" id="UP000824755">
    <property type="component" value="Chromosome"/>
</dbReference>
<gene>
    <name evidence="3" type="primary">mltB</name>
    <name evidence="3" type="ORF">H8L67_02215</name>
</gene>
<dbReference type="InterPro" id="IPR043426">
    <property type="entry name" value="MltB-like"/>
</dbReference>
<evidence type="ECO:0000256" key="1">
    <source>
        <dbReference type="SAM" id="SignalP"/>
    </source>
</evidence>
<sequence>MTRRLLLICAATLLASCATQKVPPPKPELPPAPPVVEPAPSAVTPTGPVPDLVAAKEAFALDTAAKYRVDANRVRSVLASAEIKDSIITAMSRPAEGTKQWRDYRPIFIVPSRIEGGKAFMTQNAALLSRAESRYGVPKEIITAITGVETGYGSNMGKYRVIDALYTLAFRYPRTNLPEKIARENAREAFFRDELAQVFALEGESHMDATQLKGSYAGAMGWGQFMPSSYRQYAVDGDNDGKRDLLTDLDDVIPSIANYFIGRGQWVPGRPVMVRANRRPDAQAFNPGNTVDQLYSQQALASMGWRPLQDVPADEPATIITFEGANGTEYWMAFRNFVAITKYNKSPMYAAAVYQLSQEIAGTPVPGA</sequence>
<dbReference type="CDD" id="cd13399">
    <property type="entry name" value="Slt35-like"/>
    <property type="match status" value="1"/>
</dbReference>
<dbReference type="Gene3D" id="1.10.8.350">
    <property type="entry name" value="Bacterial muramidase"/>
    <property type="match status" value="1"/>
</dbReference>
<dbReference type="RefSeq" id="WP_220380165.1">
    <property type="nucleotide sequence ID" value="NZ_CP080544.1"/>
</dbReference>
<accession>A0ABX8WR98</accession>
<feature type="domain" description="Transglycosylase SLT" evidence="2">
    <location>
        <begin position="57"/>
        <end position="358"/>
    </location>
</feature>
<feature type="chain" id="PRO_5046013111" evidence="1">
    <location>
        <begin position="22"/>
        <end position="368"/>
    </location>
</feature>